<protein>
    <recommendedName>
        <fullName evidence="5">Phytocyanin domain-containing protein</fullName>
    </recommendedName>
</protein>
<keyword evidence="4" id="KW-0732">Signal</keyword>
<organism evidence="6 7">
    <name type="scientific">Rhynchospora tenuis</name>
    <dbReference type="NCBI Taxonomy" id="198213"/>
    <lineage>
        <taxon>Eukaryota</taxon>
        <taxon>Viridiplantae</taxon>
        <taxon>Streptophyta</taxon>
        <taxon>Embryophyta</taxon>
        <taxon>Tracheophyta</taxon>
        <taxon>Spermatophyta</taxon>
        <taxon>Magnoliopsida</taxon>
        <taxon>Liliopsida</taxon>
        <taxon>Poales</taxon>
        <taxon>Cyperaceae</taxon>
        <taxon>Cyperoideae</taxon>
        <taxon>Rhynchosporeae</taxon>
        <taxon>Rhynchospora</taxon>
    </lineage>
</organism>
<dbReference type="FunFam" id="2.60.40.420:FF:000034">
    <property type="entry name" value="Cupredoxin superfamily protein"/>
    <property type="match status" value="1"/>
</dbReference>
<evidence type="ECO:0000256" key="4">
    <source>
        <dbReference type="SAM" id="SignalP"/>
    </source>
</evidence>
<accession>A0AAD6EQ44</accession>
<evidence type="ECO:0000313" key="6">
    <source>
        <dbReference type="EMBL" id="KAJ3697032.1"/>
    </source>
</evidence>
<feature type="chain" id="PRO_5042051021" description="Phytocyanin domain-containing protein" evidence="4">
    <location>
        <begin position="24"/>
        <end position="177"/>
    </location>
</feature>
<name>A0AAD6EQ44_9POAL</name>
<reference evidence="6 7" key="1">
    <citation type="journal article" date="2022" name="Cell">
        <title>Repeat-based holocentromeres influence genome architecture and karyotype evolution.</title>
        <authorList>
            <person name="Hofstatter P.G."/>
            <person name="Thangavel G."/>
            <person name="Lux T."/>
            <person name="Neumann P."/>
            <person name="Vondrak T."/>
            <person name="Novak P."/>
            <person name="Zhang M."/>
            <person name="Costa L."/>
            <person name="Castellani M."/>
            <person name="Scott A."/>
            <person name="Toegelov H."/>
            <person name="Fuchs J."/>
            <person name="Mata-Sucre Y."/>
            <person name="Dias Y."/>
            <person name="Vanzela A.L.L."/>
            <person name="Huettel B."/>
            <person name="Almeida C.C.S."/>
            <person name="Simkova H."/>
            <person name="Souza G."/>
            <person name="Pedrosa-Harand A."/>
            <person name="Macas J."/>
            <person name="Mayer K.F.X."/>
            <person name="Houben A."/>
            <person name="Marques A."/>
        </authorList>
    </citation>
    <scope>NUCLEOTIDE SEQUENCE [LARGE SCALE GENOMIC DNA]</scope>
    <source>
        <strain evidence="6">RhyTen1mFocal</strain>
    </source>
</reference>
<keyword evidence="7" id="KW-1185">Reference proteome</keyword>
<dbReference type="GO" id="GO:0009055">
    <property type="term" value="F:electron transfer activity"/>
    <property type="evidence" value="ECO:0007669"/>
    <property type="project" value="InterPro"/>
</dbReference>
<dbReference type="InterPro" id="IPR039391">
    <property type="entry name" value="Phytocyanin-like"/>
</dbReference>
<feature type="domain" description="Phytocyanin" evidence="5">
    <location>
        <begin position="25"/>
        <end position="124"/>
    </location>
</feature>
<dbReference type="AlphaFoldDB" id="A0AAD6EQ44"/>
<dbReference type="PANTHER" id="PTHR33021:SF289">
    <property type="entry name" value="EARLY NODULIN-LIKE PROTEIN 5-RELATED"/>
    <property type="match status" value="1"/>
</dbReference>
<evidence type="ECO:0000256" key="1">
    <source>
        <dbReference type="ARBA" id="ARBA00023157"/>
    </source>
</evidence>
<dbReference type="PANTHER" id="PTHR33021">
    <property type="entry name" value="BLUE COPPER PROTEIN"/>
    <property type="match status" value="1"/>
</dbReference>
<keyword evidence="1" id="KW-1015">Disulfide bond</keyword>
<dbReference type="PROSITE" id="PS51485">
    <property type="entry name" value="PHYTOCYANIN"/>
    <property type="match status" value="1"/>
</dbReference>
<evidence type="ECO:0000259" key="5">
    <source>
        <dbReference type="PROSITE" id="PS51485"/>
    </source>
</evidence>
<dbReference type="EMBL" id="JAMRDG010000001">
    <property type="protein sequence ID" value="KAJ3697032.1"/>
    <property type="molecule type" value="Genomic_DNA"/>
</dbReference>
<dbReference type="GO" id="GO:0005886">
    <property type="term" value="C:plasma membrane"/>
    <property type="evidence" value="ECO:0007669"/>
    <property type="project" value="TreeGrafter"/>
</dbReference>
<comment type="caution">
    <text evidence="6">The sequence shown here is derived from an EMBL/GenBank/DDBJ whole genome shotgun (WGS) entry which is preliminary data.</text>
</comment>
<dbReference type="Gene3D" id="2.60.40.420">
    <property type="entry name" value="Cupredoxins - blue copper proteins"/>
    <property type="match status" value="1"/>
</dbReference>
<proteinExistence type="predicted"/>
<evidence type="ECO:0000256" key="3">
    <source>
        <dbReference type="SAM" id="MobiDB-lite"/>
    </source>
</evidence>
<feature type="region of interest" description="Disordered" evidence="3">
    <location>
        <begin position="124"/>
        <end position="143"/>
    </location>
</feature>
<gene>
    <name evidence="6" type="ORF">LUZ61_000737</name>
</gene>
<dbReference type="SUPFAM" id="SSF49503">
    <property type="entry name" value="Cupredoxins"/>
    <property type="match status" value="1"/>
</dbReference>
<sequence>MAHMMYLVVLFAVAVHFGSTARAVEIFDVGESEGWVVPTEVDMYRRWASNKTFHVNDVIHFSHVNDSVAIVTQEDYENCKIDPIRVFYHRETYYCFRWPGCYYFISGKIGHCELGQKVAVEVMPSNMNGSPQESPDPHSADPWQLLKSSRRRHGYSIYDFLHYSKRHPYSVESGRVV</sequence>
<dbReference type="Proteomes" id="UP001210211">
    <property type="component" value="Unassembled WGS sequence"/>
</dbReference>
<feature type="signal peptide" evidence="4">
    <location>
        <begin position="1"/>
        <end position="23"/>
    </location>
</feature>
<evidence type="ECO:0000256" key="2">
    <source>
        <dbReference type="ARBA" id="ARBA00023180"/>
    </source>
</evidence>
<evidence type="ECO:0000313" key="7">
    <source>
        <dbReference type="Proteomes" id="UP001210211"/>
    </source>
</evidence>
<dbReference type="InterPro" id="IPR003245">
    <property type="entry name" value="Phytocyanin_dom"/>
</dbReference>
<dbReference type="Pfam" id="PF02298">
    <property type="entry name" value="Cu_bind_like"/>
    <property type="match status" value="1"/>
</dbReference>
<dbReference type="InterPro" id="IPR008972">
    <property type="entry name" value="Cupredoxin"/>
</dbReference>
<keyword evidence="2" id="KW-0325">Glycoprotein</keyword>